<protein>
    <submittedName>
        <fullName evidence="2">CLUMA_CG021503, isoform A</fullName>
    </submittedName>
</protein>
<dbReference type="EMBL" id="CVRI01000075">
    <property type="protein sequence ID" value="CRL08585.1"/>
    <property type="molecule type" value="Genomic_DNA"/>
</dbReference>
<keyword evidence="3" id="KW-1185">Reference proteome</keyword>
<evidence type="ECO:0000313" key="2">
    <source>
        <dbReference type="EMBL" id="CRL08585.1"/>
    </source>
</evidence>
<proteinExistence type="predicted"/>
<feature type="region of interest" description="Disordered" evidence="1">
    <location>
        <begin position="1"/>
        <end position="21"/>
    </location>
</feature>
<organism evidence="2 3">
    <name type="scientific">Clunio marinus</name>
    <dbReference type="NCBI Taxonomy" id="568069"/>
    <lineage>
        <taxon>Eukaryota</taxon>
        <taxon>Metazoa</taxon>
        <taxon>Ecdysozoa</taxon>
        <taxon>Arthropoda</taxon>
        <taxon>Hexapoda</taxon>
        <taxon>Insecta</taxon>
        <taxon>Pterygota</taxon>
        <taxon>Neoptera</taxon>
        <taxon>Endopterygota</taxon>
        <taxon>Diptera</taxon>
        <taxon>Nematocera</taxon>
        <taxon>Chironomoidea</taxon>
        <taxon>Chironomidae</taxon>
        <taxon>Clunio</taxon>
    </lineage>
</organism>
<reference evidence="2 3" key="1">
    <citation type="submission" date="2015-04" db="EMBL/GenBank/DDBJ databases">
        <authorList>
            <person name="Syromyatnikov M.Y."/>
            <person name="Popov V.N."/>
        </authorList>
    </citation>
    <scope>NUCLEOTIDE SEQUENCE [LARGE SCALE GENOMIC DNA]</scope>
</reference>
<sequence>MAETKMRNKKRKREKGLEHESHEISIETRAYDSYIHSILSASLLISLHTQTQRLRMERKNNKSEVEKRPKSERELHQLDPLG</sequence>
<accession>A0A1J1JBX3</accession>
<evidence type="ECO:0000313" key="3">
    <source>
        <dbReference type="Proteomes" id="UP000183832"/>
    </source>
</evidence>
<dbReference type="AlphaFoldDB" id="A0A1J1JBX3"/>
<gene>
    <name evidence="2" type="ORF">CLUMA_CG021503</name>
</gene>
<feature type="compositionally biased region" description="Basic and acidic residues" evidence="1">
    <location>
        <begin position="54"/>
        <end position="82"/>
    </location>
</feature>
<name>A0A1J1JBX3_9DIPT</name>
<evidence type="ECO:0000256" key="1">
    <source>
        <dbReference type="SAM" id="MobiDB-lite"/>
    </source>
</evidence>
<feature type="region of interest" description="Disordered" evidence="1">
    <location>
        <begin position="53"/>
        <end position="82"/>
    </location>
</feature>
<dbReference type="Proteomes" id="UP000183832">
    <property type="component" value="Unassembled WGS sequence"/>
</dbReference>